<organism evidence="1">
    <name type="scientific">Candidatus Kentrum sp. LFY</name>
    <dbReference type="NCBI Taxonomy" id="2126342"/>
    <lineage>
        <taxon>Bacteria</taxon>
        <taxon>Pseudomonadati</taxon>
        <taxon>Pseudomonadota</taxon>
        <taxon>Gammaproteobacteria</taxon>
        <taxon>Candidatus Kentrum</taxon>
    </lineage>
</organism>
<proteinExistence type="predicted"/>
<accession>A0A450WC93</accession>
<protein>
    <submittedName>
        <fullName evidence="1">Uncharacterized protein</fullName>
    </submittedName>
</protein>
<sequence>MRIIVLTDGVLGPYHAGEILVVNPNRQPVSGDYVIYPDTADGGELRLWKPSDKKPWGVVIGKIK</sequence>
<gene>
    <name evidence="1" type="ORF">BECKLFY1418C_GA0070996_100937</name>
</gene>
<reference evidence="1" key="1">
    <citation type="submission" date="2019-02" db="EMBL/GenBank/DDBJ databases">
        <authorList>
            <person name="Gruber-Vodicka R. H."/>
            <person name="Seah K. B. B."/>
        </authorList>
    </citation>
    <scope>NUCLEOTIDE SEQUENCE</scope>
    <source>
        <strain evidence="1">BECK_BY7</strain>
    </source>
</reference>
<dbReference type="AlphaFoldDB" id="A0A450WC93"/>
<dbReference type="EMBL" id="CAADFN010000009">
    <property type="protein sequence ID" value="VFK14571.1"/>
    <property type="molecule type" value="Genomic_DNA"/>
</dbReference>
<name>A0A450WC93_9GAMM</name>
<evidence type="ECO:0000313" key="1">
    <source>
        <dbReference type="EMBL" id="VFK14571.1"/>
    </source>
</evidence>